<evidence type="ECO:0000313" key="3">
    <source>
        <dbReference type="Proteomes" id="UP000011058"/>
    </source>
</evidence>
<dbReference type="Pfam" id="PF14240">
    <property type="entry name" value="YHYH"/>
    <property type="match status" value="2"/>
</dbReference>
<evidence type="ECO:0000259" key="1">
    <source>
        <dbReference type="Pfam" id="PF14240"/>
    </source>
</evidence>
<dbReference type="HOGENOM" id="CLU_081229_0_0_10"/>
<organism evidence="2 3">
    <name type="scientific">Fibrella aestuarina BUZ 2</name>
    <dbReference type="NCBI Taxonomy" id="1166018"/>
    <lineage>
        <taxon>Bacteria</taxon>
        <taxon>Pseudomonadati</taxon>
        <taxon>Bacteroidota</taxon>
        <taxon>Cytophagia</taxon>
        <taxon>Cytophagales</taxon>
        <taxon>Spirosomataceae</taxon>
        <taxon>Fibrella</taxon>
    </lineage>
</organism>
<reference evidence="2 3" key="1">
    <citation type="journal article" date="2012" name="J. Bacteriol.">
        <title>Genome Sequence of Fibrella aestuarina BUZ 2T, a Filamentous Marine Bacterium.</title>
        <authorList>
            <person name="Filippini M."/>
            <person name="Qi W."/>
            <person name="Blom J."/>
            <person name="Goesmann A."/>
            <person name="Smits T.H."/>
            <person name="Bagheri H.C."/>
        </authorList>
    </citation>
    <scope>NUCLEOTIDE SEQUENCE [LARGE SCALE GENOMIC DNA]</scope>
    <source>
        <strain evidence="3">BUZ 2T</strain>
    </source>
</reference>
<name>I0K916_9BACT</name>
<accession>I0K916</accession>
<keyword evidence="3" id="KW-1185">Reference proteome</keyword>
<dbReference type="KEGG" id="fae:FAES_2610"/>
<dbReference type="Proteomes" id="UP000011058">
    <property type="component" value="Chromosome"/>
</dbReference>
<dbReference type="eggNOG" id="COG1881">
    <property type="taxonomic scope" value="Bacteria"/>
</dbReference>
<dbReference type="PANTHER" id="PTHR30289">
    <property type="entry name" value="UNCHARACTERIZED PROTEIN YBCL-RELATED"/>
    <property type="match status" value="1"/>
</dbReference>
<feature type="domain" description="YHYH" evidence="1">
    <location>
        <begin position="239"/>
        <end position="273"/>
    </location>
</feature>
<proteinExistence type="predicted"/>
<feature type="domain" description="YHYH" evidence="1">
    <location>
        <begin position="139"/>
        <end position="232"/>
    </location>
</feature>
<dbReference type="PATRIC" id="fig|1166018.3.peg.4376"/>
<gene>
    <name evidence="2" type="ORF">FAES_2610</name>
</gene>
<evidence type="ECO:0000313" key="2">
    <source>
        <dbReference type="EMBL" id="CCH00619.1"/>
    </source>
</evidence>
<dbReference type="PANTHER" id="PTHR30289:SF8">
    <property type="entry name" value="YHYH DOMAIN-CONTAINING PROTEIN"/>
    <property type="match status" value="1"/>
</dbReference>
<protein>
    <recommendedName>
        <fullName evidence="1">YHYH domain-containing protein</fullName>
    </recommendedName>
</protein>
<dbReference type="STRING" id="1166018.FAES_2610"/>
<dbReference type="AlphaFoldDB" id="I0K916"/>
<dbReference type="InterPro" id="IPR025924">
    <property type="entry name" value="YHYH_dom"/>
</dbReference>
<sequence length="286" mass="30873">MPLACRLRPYEANRLRDEPPNTMKRKGLIMAAGGLLTGLLIAAACQKMSDAVAPTSTTPTTSTSVTVGTGVPEVYKKLYGATSIYVEGSNIVIKTSGRPDHKSPYYKGTAWESTLYEAYNGTNARYAQNPNIIAETSLTYKIPMNPAEDPTHAATPLGSTGVALNGVAFFNQYAAQNAPLTNEVNGFDQYGGHPQQQGQYHYHVEPTYLTNSKGKDALMGFLLDGFPVYGPVENGKTITNADLDKYHGHVGKTADYPNGIYHYHITAEDPYISGSGFYGKAGTVTR</sequence>
<dbReference type="EMBL" id="HE796683">
    <property type="protein sequence ID" value="CCH00619.1"/>
    <property type="molecule type" value="Genomic_DNA"/>
</dbReference>